<dbReference type="AlphaFoldDB" id="A0A520M859"/>
<dbReference type="InterPro" id="IPR003795">
    <property type="entry name" value="DUF192"/>
</dbReference>
<evidence type="ECO:0000313" key="2">
    <source>
        <dbReference type="Proteomes" id="UP000318359"/>
    </source>
</evidence>
<dbReference type="Gene3D" id="2.60.120.1140">
    <property type="entry name" value="Protein of unknown function DUF192"/>
    <property type="match status" value="1"/>
</dbReference>
<protein>
    <submittedName>
        <fullName evidence="1">DUF192 domain-containing protein</fullName>
    </submittedName>
</protein>
<organism evidence="1 2">
    <name type="scientific">SAR86 cluster bacterium</name>
    <dbReference type="NCBI Taxonomy" id="2030880"/>
    <lineage>
        <taxon>Bacteria</taxon>
        <taxon>Pseudomonadati</taxon>
        <taxon>Pseudomonadota</taxon>
        <taxon>Gammaproteobacteria</taxon>
        <taxon>SAR86 cluster</taxon>
    </lineage>
</organism>
<sequence>MKTPFHNLELRFLKFFLISNLLLPNDLLSESEAIDLRSLLTHIEIADDPYSRRRGLMFRSSLQPNIGMLFIWQDYTNRCMWMKNTKVPLSVAFISKEREILEIYDMVPMSKESTCSKNKAAFALEVNKGWFKEHNISTGQIIDF</sequence>
<gene>
    <name evidence="1" type="ORF">EVB00_02335</name>
</gene>
<dbReference type="InterPro" id="IPR038695">
    <property type="entry name" value="Saro_0823-like_sf"/>
</dbReference>
<comment type="caution">
    <text evidence="1">The sequence shown here is derived from an EMBL/GenBank/DDBJ whole genome shotgun (WGS) entry which is preliminary data.</text>
</comment>
<dbReference type="Pfam" id="PF02643">
    <property type="entry name" value="DUF192"/>
    <property type="match status" value="1"/>
</dbReference>
<dbReference type="PANTHER" id="PTHR37953">
    <property type="entry name" value="UPF0127 PROTEIN MJ1496"/>
    <property type="match status" value="1"/>
</dbReference>
<dbReference type="EMBL" id="SHBM01000031">
    <property type="protein sequence ID" value="RZO17381.1"/>
    <property type="molecule type" value="Genomic_DNA"/>
</dbReference>
<proteinExistence type="predicted"/>
<dbReference type="PANTHER" id="PTHR37953:SF1">
    <property type="entry name" value="UPF0127 PROTEIN MJ1496"/>
    <property type="match status" value="1"/>
</dbReference>
<reference evidence="1 2" key="1">
    <citation type="submission" date="2019-02" db="EMBL/GenBank/DDBJ databases">
        <title>Prokaryotic population dynamics and viral predation in marine succession experiment using metagenomics: the confinement effect.</title>
        <authorList>
            <person name="Haro-Moreno J.M."/>
            <person name="Rodriguez-Valera F."/>
            <person name="Lopez-Perez M."/>
        </authorList>
    </citation>
    <scope>NUCLEOTIDE SEQUENCE [LARGE SCALE GENOMIC DNA]</scope>
    <source>
        <strain evidence="1">MED-G167</strain>
    </source>
</reference>
<accession>A0A520M859</accession>
<name>A0A520M859_9GAMM</name>
<dbReference type="Proteomes" id="UP000318359">
    <property type="component" value="Unassembled WGS sequence"/>
</dbReference>
<evidence type="ECO:0000313" key="1">
    <source>
        <dbReference type="EMBL" id="RZO17381.1"/>
    </source>
</evidence>